<gene>
    <name evidence="5" type="ORF">CQA58_03470</name>
</gene>
<dbReference type="AlphaFoldDB" id="A0A3D8J2V4"/>
<dbReference type="EMBL" id="NXLV01000004">
    <property type="protein sequence ID" value="RDU71184.1"/>
    <property type="molecule type" value="Genomic_DNA"/>
</dbReference>
<dbReference type="RefSeq" id="WP_115569330.1">
    <property type="nucleotide sequence ID" value="NZ_NXLV01000004.1"/>
</dbReference>
<dbReference type="InterPro" id="IPR003439">
    <property type="entry name" value="ABC_transporter-like_ATP-bd"/>
</dbReference>
<dbReference type="PANTHER" id="PTHR24220:SF86">
    <property type="entry name" value="ABC TRANSPORTER ABCH.1"/>
    <property type="match status" value="1"/>
</dbReference>
<protein>
    <submittedName>
        <fullName evidence="5">ABC transporter ATP-binding protein</fullName>
    </submittedName>
</protein>
<evidence type="ECO:0000259" key="4">
    <source>
        <dbReference type="PROSITE" id="PS50893"/>
    </source>
</evidence>
<dbReference type="GO" id="GO:0005524">
    <property type="term" value="F:ATP binding"/>
    <property type="evidence" value="ECO:0007669"/>
    <property type="project" value="UniProtKB-KW"/>
</dbReference>
<dbReference type="InterPro" id="IPR027417">
    <property type="entry name" value="P-loop_NTPase"/>
</dbReference>
<dbReference type="SMART" id="SM00382">
    <property type="entry name" value="AAA"/>
    <property type="match status" value="1"/>
</dbReference>
<dbReference type="PROSITE" id="PS00211">
    <property type="entry name" value="ABC_TRANSPORTER_1"/>
    <property type="match status" value="1"/>
</dbReference>
<keyword evidence="6" id="KW-1185">Reference proteome</keyword>
<comment type="caution">
    <text evidence="5">The sequence shown here is derived from an EMBL/GenBank/DDBJ whole genome shotgun (WGS) entry which is preliminary data.</text>
</comment>
<dbReference type="Gene3D" id="3.40.50.300">
    <property type="entry name" value="P-loop containing nucleotide triphosphate hydrolases"/>
    <property type="match status" value="1"/>
</dbReference>
<dbReference type="GO" id="GO:0022857">
    <property type="term" value="F:transmembrane transporter activity"/>
    <property type="evidence" value="ECO:0007669"/>
    <property type="project" value="TreeGrafter"/>
</dbReference>
<proteinExistence type="predicted"/>
<dbReference type="InterPro" id="IPR003593">
    <property type="entry name" value="AAA+_ATPase"/>
</dbReference>
<evidence type="ECO:0000313" key="6">
    <source>
        <dbReference type="Proteomes" id="UP000257045"/>
    </source>
</evidence>
<dbReference type="GO" id="GO:0016887">
    <property type="term" value="F:ATP hydrolysis activity"/>
    <property type="evidence" value="ECO:0007669"/>
    <property type="project" value="InterPro"/>
</dbReference>
<dbReference type="InterPro" id="IPR015854">
    <property type="entry name" value="ABC_transpr_LolD-like"/>
</dbReference>
<evidence type="ECO:0000256" key="3">
    <source>
        <dbReference type="ARBA" id="ARBA00022840"/>
    </source>
</evidence>
<dbReference type="CDD" id="cd03255">
    <property type="entry name" value="ABC_MJ0796_LolCDE_FtsE"/>
    <property type="match status" value="1"/>
</dbReference>
<dbReference type="PROSITE" id="PS50893">
    <property type="entry name" value="ABC_TRANSPORTER_2"/>
    <property type="match status" value="1"/>
</dbReference>
<name>A0A3D8J2V4_9HELI</name>
<evidence type="ECO:0000256" key="1">
    <source>
        <dbReference type="ARBA" id="ARBA00022448"/>
    </source>
</evidence>
<dbReference type="PROSITE" id="PS00675">
    <property type="entry name" value="SIGMA54_INTERACT_1"/>
    <property type="match status" value="1"/>
</dbReference>
<dbReference type="InterPro" id="IPR025662">
    <property type="entry name" value="Sigma_54_int_dom_ATP-bd_1"/>
</dbReference>
<dbReference type="InterPro" id="IPR017871">
    <property type="entry name" value="ABC_transporter-like_CS"/>
</dbReference>
<evidence type="ECO:0000256" key="2">
    <source>
        <dbReference type="ARBA" id="ARBA00022741"/>
    </source>
</evidence>
<accession>A0A3D8J2V4</accession>
<keyword evidence="2" id="KW-0547">Nucleotide-binding</keyword>
<dbReference type="OrthoDB" id="9814623at2"/>
<keyword evidence="3 5" id="KW-0067">ATP-binding</keyword>
<dbReference type="InterPro" id="IPR017911">
    <property type="entry name" value="MacB-like_ATP-bd"/>
</dbReference>
<keyword evidence="1" id="KW-0813">Transport</keyword>
<reference evidence="5 6" key="1">
    <citation type="submission" date="2018-04" db="EMBL/GenBank/DDBJ databases">
        <title>Novel Campyloabacter and Helicobacter Species and Strains.</title>
        <authorList>
            <person name="Mannion A.J."/>
            <person name="Shen Z."/>
            <person name="Fox J.G."/>
        </authorList>
    </citation>
    <scope>NUCLEOTIDE SEQUENCE [LARGE SCALE GENOMIC DNA]</scope>
    <source>
        <strain evidence="5 6">MIT 04-9366</strain>
    </source>
</reference>
<dbReference type="Pfam" id="PF00005">
    <property type="entry name" value="ABC_tran"/>
    <property type="match status" value="1"/>
</dbReference>
<dbReference type="GO" id="GO:0005886">
    <property type="term" value="C:plasma membrane"/>
    <property type="evidence" value="ECO:0007669"/>
    <property type="project" value="TreeGrafter"/>
</dbReference>
<dbReference type="PANTHER" id="PTHR24220">
    <property type="entry name" value="IMPORT ATP-BINDING PROTEIN"/>
    <property type="match status" value="1"/>
</dbReference>
<dbReference type="Proteomes" id="UP000257045">
    <property type="component" value="Unassembled WGS sequence"/>
</dbReference>
<organism evidence="5 6">
    <name type="scientific">Helicobacter brantae</name>
    <dbReference type="NCBI Taxonomy" id="375927"/>
    <lineage>
        <taxon>Bacteria</taxon>
        <taxon>Pseudomonadati</taxon>
        <taxon>Campylobacterota</taxon>
        <taxon>Epsilonproteobacteria</taxon>
        <taxon>Campylobacterales</taxon>
        <taxon>Helicobacteraceae</taxon>
        <taxon>Helicobacter</taxon>
    </lineage>
</organism>
<feature type="domain" description="ABC transporter" evidence="4">
    <location>
        <begin position="5"/>
        <end position="222"/>
    </location>
</feature>
<sequence length="223" mass="24799">MSIIIKAKQLELYYKKSEPVIKKANFAIQKRDFVFVVGESGSGKSTLLKSLYGALQIKGGELEVGGINMKTPSKSDIARLRKSIGIVFQDYKLIEECNVEDNVKLPMQINGYAKELCSKRTEKLLAHTKMAHKASKYPLELSGGEQQRVAMARALVHNPFLILADEPTGNLDEHSSSLIWNLLKGANERLGITIVVVTHQIPHTLDILSKKLCIEGGEVYEIH</sequence>
<evidence type="ECO:0000313" key="5">
    <source>
        <dbReference type="EMBL" id="RDU71184.1"/>
    </source>
</evidence>
<dbReference type="SUPFAM" id="SSF52540">
    <property type="entry name" value="P-loop containing nucleoside triphosphate hydrolases"/>
    <property type="match status" value="1"/>
</dbReference>